<dbReference type="Proteomes" id="UP000306628">
    <property type="component" value="Unassembled WGS sequence"/>
</dbReference>
<organism evidence="1 2">
    <name type="scientific">Nonomuraea zeae</name>
    <dbReference type="NCBI Taxonomy" id="1642303"/>
    <lineage>
        <taxon>Bacteria</taxon>
        <taxon>Bacillati</taxon>
        <taxon>Actinomycetota</taxon>
        <taxon>Actinomycetes</taxon>
        <taxon>Streptosporangiales</taxon>
        <taxon>Streptosporangiaceae</taxon>
        <taxon>Nonomuraea</taxon>
    </lineage>
</organism>
<name>A0A5S4GRW1_9ACTN</name>
<dbReference type="RefSeq" id="WP_138690231.1">
    <property type="nucleotide sequence ID" value="NZ_JBHSAZ010000089.1"/>
</dbReference>
<evidence type="ECO:0000313" key="2">
    <source>
        <dbReference type="Proteomes" id="UP000306628"/>
    </source>
</evidence>
<proteinExistence type="predicted"/>
<dbReference type="EMBL" id="VCKX01000036">
    <property type="protein sequence ID" value="TMR35224.1"/>
    <property type="molecule type" value="Genomic_DNA"/>
</dbReference>
<accession>A0A5S4GRW1</accession>
<keyword evidence="2" id="KW-1185">Reference proteome</keyword>
<dbReference type="AlphaFoldDB" id="A0A5S4GRW1"/>
<gene>
    <name evidence="1" type="ORF">ETD85_14620</name>
</gene>
<comment type="caution">
    <text evidence="1">The sequence shown here is derived from an EMBL/GenBank/DDBJ whole genome shotgun (WGS) entry which is preliminary data.</text>
</comment>
<evidence type="ECO:0000313" key="1">
    <source>
        <dbReference type="EMBL" id="TMR35224.1"/>
    </source>
</evidence>
<protein>
    <submittedName>
        <fullName evidence="1">Uncharacterized protein</fullName>
    </submittedName>
</protein>
<sequence length="74" mass="8578">MPDRDQRAKDPTLTQDNLVESAERVILGDLPPEKYFQAVERHAENMADLEAKRPRLEGLLARWQLRRVSRVSHG</sequence>
<reference evidence="1 2" key="1">
    <citation type="submission" date="2019-05" db="EMBL/GenBank/DDBJ databases">
        <title>Draft genome sequence of Nonomuraea zeae DSM 100528.</title>
        <authorList>
            <person name="Saricaoglu S."/>
            <person name="Isik K."/>
        </authorList>
    </citation>
    <scope>NUCLEOTIDE SEQUENCE [LARGE SCALE GENOMIC DNA]</scope>
    <source>
        <strain evidence="1 2">DSM 100528</strain>
    </source>
</reference>